<evidence type="ECO:0000256" key="5">
    <source>
        <dbReference type="ARBA" id="ARBA00023136"/>
    </source>
</evidence>
<dbReference type="PIRSF" id="PIRSF006483">
    <property type="entry name" value="Membrane_protein_YitT"/>
    <property type="match status" value="1"/>
</dbReference>
<keyword evidence="3 6" id="KW-0812">Transmembrane</keyword>
<dbReference type="Gene3D" id="3.30.70.120">
    <property type="match status" value="1"/>
</dbReference>
<evidence type="ECO:0000256" key="4">
    <source>
        <dbReference type="ARBA" id="ARBA00022989"/>
    </source>
</evidence>
<keyword evidence="2" id="KW-1003">Cell membrane</keyword>
<reference evidence="8 9" key="1">
    <citation type="journal article" date="2014" name="Environ. Microbiol.">
        <title>The nitrate-ammonifying and nosZ-carrying bacterium Bacillus vireti is a potent source and sink for nitric and nitrous oxide under high nitrate conditions.</title>
        <authorList>
            <person name="Mania D."/>
            <person name="Heylen K."/>
            <person name="van Spanning R.J."/>
            <person name="Frostegard A."/>
        </authorList>
    </citation>
    <scope>NUCLEOTIDE SEQUENCE [LARGE SCALE GENOMIC DNA]</scope>
    <source>
        <strain evidence="8 9">LMG 21834</strain>
    </source>
</reference>
<gene>
    <name evidence="8" type="ORF">BAVI_13814</name>
</gene>
<dbReference type="Pfam" id="PF10035">
    <property type="entry name" value="DUF2179"/>
    <property type="match status" value="1"/>
</dbReference>
<feature type="transmembrane region" description="Helical" evidence="6">
    <location>
        <begin position="84"/>
        <end position="105"/>
    </location>
</feature>
<keyword evidence="4 6" id="KW-1133">Transmembrane helix</keyword>
<feature type="transmembrane region" description="Helical" evidence="6">
    <location>
        <begin position="152"/>
        <end position="172"/>
    </location>
</feature>
<dbReference type="InterPro" id="IPR003740">
    <property type="entry name" value="YitT"/>
</dbReference>
<evidence type="ECO:0000256" key="2">
    <source>
        <dbReference type="ARBA" id="ARBA00022475"/>
    </source>
</evidence>
<organism evidence="8 9">
    <name type="scientific">Neobacillus vireti LMG 21834</name>
    <dbReference type="NCBI Taxonomy" id="1131730"/>
    <lineage>
        <taxon>Bacteria</taxon>
        <taxon>Bacillati</taxon>
        <taxon>Bacillota</taxon>
        <taxon>Bacilli</taxon>
        <taxon>Bacillales</taxon>
        <taxon>Bacillaceae</taxon>
        <taxon>Neobacillus</taxon>
    </lineage>
</organism>
<dbReference type="Pfam" id="PF02588">
    <property type="entry name" value="YitT_membrane"/>
    <property type="match status" value="1"/>
</dbReference>
<dbReference type="PANTHER" id="PTHR33545">
    <property type="entry name" value="UPF0750 MEMBRANE PROTEIN YITT-RELATED"/>
    <property type="match status" value="1"/>
</dbReference>
<dbReference type="AlphaFoldDB" id="A0AB94IM90"/>
<evidence type="ECO:0000256" key="6">
    <source>
        <dbReference type="SAM" id="Phobius"/>
    </source>
</evidence>
<accession>A0AB94IM90</accession>
<dbReference type="InterPro" id="IPR019264">
    <property type="entry name" value="DUF2179"/>
</dbReference>
<evidence type="ECO:0000313" key="9">
    <source>
        <dbReference type="Proteomes" id="UP000018877"/>
    </source>
</evidence>
<dbReference type="CDD" id="cd16380">
    <property type="entry name" value="YitT_C"/>
    <property type="match status" value="1"/>
</dbReference>
<feature type="transmembrane region" description="Helical" evidence="6">
    <location>
        <begin position="18"/>
        <end position="37"/>
    </location>
</feature>
<dbReference type="Proteomes" id="UP000018877">
    <property type="component" value="Unassembled WGS sequence"/>
</dbReference>
<sequence>MILKYINAGIGGNIKMRFVGIITGSLIIVIAFNLFLIPHEVLSSGLSGISMVLGMISPLNTGLVNLILNLPLLIIGYKMLGKKFIMNSIFSVAIISLGLYLVPVFPIAKDSILSSIFGGALTGLGVGIVFRSSGSTGGFDVIGMIVARKKDFPIGVLLSGMNAVVIVISGFLFNWDSALNTLVSIFVTGKVVDAIYTDHAKLTIMIITEKGQEMRSHLLTNLYRGLTILDGVGGYSNDKRNVLVTVISRYELNEVKNLITEVDPAAFVNITETIEVMGLFHRPSPQ</sequence>
<name>A0AB94IM90_9BACI</name>
<dbReference type="GO" id="GO:0005886">
    <property type="term" value="C:plasma membrane"/>
    <property type="evidence" value="ECO:0007669"/>
    <property type="project" value="UniProtKB-SubCell"/>
</dbReference>
<dbReference type="PANTHER" id="PTHR33545:SF5">
    <property type="entry name" value="UPF0750 MEMBRANE PROTEIN YITT"/>
    <property type="match status" value="1"/>
</dbReference>
<dbReference type="RefSeq" id="WP_024028946.1">
    <property type="nucleotide sequence ID" value="NZ_ALAN01000075.1"/>
</dbReference>
<evidence type="ECO:0000256" key="3">
    <source>
        <dbReference type="ARBA" id="ARBA00022692"/>
    </source>
</evidence>
<dbReference type="InterPro" id="IPR015867">
    <property type="entry name" value="N-reg_PII/ATP_PRibTrfase_C"/>
</dbReference>
<evidence type="ECO:0000313" key="8">
    <source>
        <dbReference type="EMBL" id="ETI68196.1"/>
    </source>
</evidence>
<proteinExistence type="predicted"/>
<comment type="subcellular location">
    <subcellularLocation>
        <location evidence="1">Cell membrane</location>
        <topology evidence="1">Multi-pass membrane protein</topology>
    </subcellularLocation>
</comment>
<evidence type="ECO:0000256" key="1">
    <source>
        <dbReference type="ARBA" id="ARBA00004651"/>
    </source>
</evidence>
<keyword evidence="5 6" id="KW-0472">Membrane</keyword>
<keyword evidence="9" id="KW-1185">Reference proteome</keyword>
<dbReference type="InterPro" id="IPR051461">
    <property type="entry name" value="UPF0750_membrane"/>
</dbReference>
<evidence type="ECO:0000259" key="7">
    <source>
        <dbReference type="Pfam" id="PF10035"/>
    </source>
</evidence>
<dbReference type="EMBL" id="ALAN01000075">
    <property type="protein sequence ID" value="ETI68196.1"/>
    <property type="molecule type" value="Genomic_DNA"/>
</dbReference>
<feature type="domain" description="DUF2179" evidence="7">
    <location>
        <begin position="224"/>
        <end position="278"/>
    </location>
</feature>
<protein>
    <recommendedName>
        <fullName evidence="7">DUF2179 domain-containing protein</fullName>
    </recommendedName>
</protein>
<comment type="caution">
    <text evidence="8">The sequence shown here is derived from an EMBL/GenBank/DDBJ whole genome shotgun (WGS) entry which is preliminary data.</text>
</comment>
<feature type="transmembrane region" description="Helical" evidence="6">
    <location>
        <begin position="111"/>
        <end position="131"/>
    </location>
</feature>
<feature type="transmembrane region" description="Helical" evidence="6">
    <location>
        <begin position="49"/>
        <end position="72"/>
    </location>
</feature>